<dbReference type="Pfam" id="PF00392">
    <property type="entry name" value="GntR"/>
    <property type="match status" value="1"/>
</dbReference>
<dbReference type="GeneID" id="57043937"/>
<dbReference type="InterPro" id="IPR036388">
    <property type="entry name" value="WH-like_DNA-bd_sf"/>
</dbReference>
<dbReference type="Gene3D" id="1.10.10.10">
    <property type="entry name" value="Winged helix-like DNA-binding domain superfamily/Winged helix DNA-binding domain"/>
    <property type="match status" value="1"/>
</dbReference>
<evidence type="ECO:0000313" key="5">
    <source>
        <dbReference type="EMBL" id="BBC61499.1"/>
    </source>
</evidence>
<keyword evidence="2" id="KW-0238">DNA-binding</keyword>
<evidence type="ECO:0000313" key="6">
    <source>
        <dbReference type="Proteomes" id="UP000269226"/>
    </source>
</evidence>
<organism evidence="5 6">
    <name type="scientific">Melissococcus plutonius</name>
    <dbReference type="NCBI Taxonomy" id="33970"/>
    <lineage>
        <taxon>Bacteria</taxon>
        <taxon>Bacillati</taxon>
        <taxon>Bacillota</taxon>
        <taxon>Bacilli</taxon>
        <taxon>Lactobacillales</taxon>
        <taxon>Enterococcaceae</taxon>
        <taxon>Melissococcus</taxon>
    </lineage>
</organism>
<dbReference type="InterPro" id="IPR036390">
    <property type="entry name" value="WH_DNA-bd_sf"/>
</dbReference>
<reference evidence="5 6" key="1">
    <citation type="submission" date="2018-01" db="EMBL/GenBank/DDBJ databases">
        <title>Whole genome sequence of Melissococcus plutonius DAT561.</title>
        <authorList>
            <person name="Okumura K."/>
            <person name="Takamatsu D."/>
            <person name="Okura M."/>
        </authorList>
    </citation>
    <scope>NUCLEOTIDE SEQUENCE [LARGE SCALE GENOMIC DNA]</scope>
    <source>
        <strain evidence="5 6">DAT561</strain>
    </source>
</reference>
<keyword evidence="1" id="KW-0805">Transcription regulation</keyword>
<dbReference type="PANTHER" id="PTHR30146">
    <property type="entry name" value="LACI-RELATED TRANSCRIPTIONAL REPRESSOR"/>
    <property type="match status" value="1"/>
</dbReference>
<proteinExistence type="predicted"/>
<dbReference type="InterPro" id="IPR028082">
    <property type="entry name" value="Peripla_BP_I"/>
</dbReference>
<evidence type="ECO:0000259" key="4">
    <source>
        <dbReference type="PROSITE" id="PS50949"/>
    </source>
</evidence>
<dbReference type="Proteomes" id="UP000269226">
    <property type="component" value="Chromosome"/>
</dbReference>
<gene>
    <name evidence="5" type="ORF">DAT561_1400</name>
</gene>
<dbReference type="EMBL" id="AP018492">
    <property type="protein sequence ID" value="BBC61499.1"/>
    <property type="molecule type" value="Genomic_DNA"/>
</dbReference>
<dbReference type="GO" id="GO:0000976">
    <property type="term" value="F:transcription cis-regulatory region binding"/>
    <property type="evidence" value="ECO:0007669"/>
    <property type="project" value="TreeGrafter"/>
</dbReference>
<dbReference type="Pfam" id="PF13377">
    <property type="entry name" value="Peripla_BP_3"/>
    <property type="match status" value="1"/>
</dbReference>
<dbReference type="GO" id="GO:0003700">
    <property type="term" value="F:DNA-binding transcription factor activity"/>
    <property type="evidence" value="ECO:0007669"/>
    <property type="project" value="InterPro"/>
</dbReference>
<dbReference type="CDD" id="cd06267">
    <property type="entry name" value="PBP1_LacI_sugar_binding-like"/>
    <property type="match status" value="1"/>
</dbReference>
<dbReference type="InterPro" id="IPR000524">
    <property type="entry name" value="Tscrpt_reg_HTH_GntR"/>
</dbReference>
<dbReference type="SUPFAM" id="SSF53822">
    <property type="entry name" value="Periplasmic binding protein-like I"/>
    <property type="match status" value="1"/>
</dbReference>
<dbReference type="SUPFAM" id="SSF46785">
    <property type="entry name" value="Winged helix' DNA-binding domain"/>
    <property type="match status" value="1"/>
</dbReference>
<dbReference type="CDD" id="cd07377">
    <property type="entry name" value="WHTH_GntR"/>
    <property type="match status" value="1"/>
</dbReference>
<name>A0A2Z5Y3S3_9ENTE</name>
<evidence type="ECO:0000256" key="2">
    <source>
        <dbReference type="ARBA" id="ARBA00023125"/>
    </source>
</evidence>
<feature type="domain" description="HTH gntR-type" evidence="4">
    <location>
        <begin position="2"/>
        <end position="70"/>
    </location>
</feature>
<evidence type="ECO:0000256" key="1">
    <source>
        <dbReference type="ARBA" id="ARBA00023015"/>
    </source>
</evidence>
<accession>A0A2Z5Y3S3</accession>
<evidence type="ECO:0000256" key="3">
    <source>
        <dbReference type="ARBA" id="ARBA00023163"/>
    </source>
</evidence>
<dbReference type="PANTHER" id="PTHR30146:SF109">
    <property type="entry name" value="HTH-TYPE TRANSCRIPTIONAL REGULATOR GALS"/>
    <property type="match status" value="1"/>
</dbReference>
<dbReference type="PROSITE" id="PS50949">
    <property type="entry name" value="HTH_GNTR"/>
    <property type="match status" value="1"/>
</dbReference>
<dbReference type="AlphaFoldDB" id="A0A2Z5Y3S3"/>
<dbReference type="RefSeq" id="WP_015695309.1">
    <property type="nucleotide sequence ID" value="NZ_AP018492.1"/>
</dbReference>
<sequence>MTPLYKKIIDDLLLEIKHGKLEVNEQLPTEKELAEIYHVSRITSKRALTELENMGIIYRVQGKGSYVKTREIHTKNTKKTARILFLIPFAKDLSLGNFSEGLLPVAKAHHYEVILSTPDFLLNKEAKEIMAEFNGIIYYAQNTKDFLMTLFELSIYHFPIIILDKKIYELPYPTIQSDNLSGGLLATNSLIQQGHQRIAYLFGEENTLPQSVKQRYLGYIQAIKTQQLPFYTHLEEKTSCLNQQTIDYFLGQNITGVICENDLVAIALIQQAKQIGVKIPEQLAVIGFDNIQASALIDPPLTTIAQNFQKMGHLAGEQLIHWIENHRNCQDQQIPIKLIIRESTKEKKDENN</sequence>
<keyword evidence="3" id="KW-0804">Transcription</keyword>
<dbReference type="PRINTS" id="PR00035">
    <property type="entry name" value="HTHGNTR"/>
</dbReference>
<dbReference type="Gene3D" id="3.40.50.2300">
    <property type="match status" value="2"/>
</dbReference>
<dbReference type="SMART" id="SM00345">
    <property type="entry name" value="HTH_GNTR"/>
    <property type="match status" value="1"/>
</dbReference>
<protein>
    <submittedName>
        <fullName evidence="5">Transcriptional regulator, GntR family</fullName>
    </submittedName>
</protein>
<dbReference type="InterPro" id="IPR046335">
    <property type="entry name" value="LacI/GalR-like_sensor"/>
</dbReference>